<gene>
    <name evidence="3" type="ORF">ETD85_13890</name>
</gene>
<proteinExistence type="predicted"/>
<dbReference type="InterPro" id="IPR011990">
    <property type="entry name" value="TPR-like_helical_dom_sf"/>
</dbReference>
<dbReference type="SMART" id="SM00028">
    <property type="entry name" value="TPR"/>
    <property type="match status" value="12"/>
</dbReference>
<comment type="caution">
    <text evidence="3">The sequence shown here is derived from an EMBL/GenBank/DDBJ whole genome shotgun (WGS) entry which is preliminary data.</text>
</comment>
<dbReference type="RefSeq" id="WP_138690098.1">
    <property type="nucleotide sequence ID" value="NZ_JBHSAZ010000014.1"/>
</dbReference>
<dbReference type="Proteomes" id="UP000306628">
    <property type="component" value="Unassembled WGS sequence"/>
</dbReference>
<organism evidence="3 4">
    <name type="scientific">Nonomuraea zeae</name>
    <dbReference type="NCBI Taxonomy" id="1642303"/>
    <lineage>
        <taxon>Bacteria</taxon>
        <taxon>Bacillati</taxon>
        <taxon>Actinomycetota</taxon>
        <taxon>Actinomycetes</taxon>
        <taxon>Streptosporangiales</taxon>
        <taxon>Streptosporangiaceae</taxon>
        <taxon>Nonomuraea</taxon>
    </lineage>
</organism>
<keyword evidence="4" id="KW-1185">Reference proteome</keyword>
<keyword evidence="2" id="KW-0802">TPR repeat</keyword>
<protein>
    <submittedName>
        <fullName evidence="3">Tetratricopeptide repeat protein</fullName>
    </submittedName>
</protein>
<dbReference type="EMBL" id="VCKX01000034">
    <property type="protein sequence ID" value="TMR35363.1"/>
    <property type="molecule type" value="Genomic_DNA"/>
</dbReference>
<dbReference type="InterPro" id="IPR006597">
    <property type="entry name" value="Sel1-like"/>
</dbReference>
<evidence type="ECO:0000313" key="4">
    <source>
        <dbReference type="Proteomes" id="UP000306628"/>
    </source>
</evidence>
<name>A0A5S4GR28_9ACTN</name>
<dbReference type="SUPFAM" id="SSF48452">
    <property type="entry name" value="TPR-like"/>
    <property type="match status" value="1"/>
</dbReference>
<evidence type="ECO:0000256" key="1">
    <source>
        <dbReference type="ARBA" id="ARBA00022737"/>
    </source>
</evidence>
<dbReference type="SMART" id="SM00671">
    <property type="entry name" value="SEL1"/>
    <property type="match status" value="3"/>
</dbReference>
<dbReference type="InterPro" id="IPR019734">
    <property type="entry name" value="TPR_rpt"/>
</dbReference>
<keyword evidence="1" id="KW-0677">Repeat</keyword>
<reference evidence="3 4" key="1">
    <citation type="submission" date="2019-05" db="EMBL/GenBank/DDBJ databases">
        <title>Draft genome sequence of Nonomuraea zeae DSM 100528.</title>
        <authorList>
            <person name="Saricaoglu S."/>
            <person name="Isik K."/>
        </authorList>
    </citation>
    <scope>NUCLEOTIDE SEQUENCE [LARGE SCALE GENOMIC DNA]</scope>
    <source>
        <strain evidence="3 4">DSM 100528</strain>
    </source>
</reference>
<sequence length="1706" mass="180005">MASEQLDAAMEHWKAGDHDTAAALFRQIAATGDPEASHLLAGLLFEQGDLDGAEAAHRSVIQSGDPVFGQRSAIAMGMMLVTAKEWPAAHRVLSIASSGADFEVAALAETALVLVHTQLGDEQGAQAALERARRCHSPAVAELAARLELPEFDQDPASARDLYEEAEDEDEYRALLTCGDPDVVALAAFQLYQLYADEEDYEQAREVCEHAIAVGHPDHLAMAHKLLGAVLVDLGEYAESAAAYRVAAEDPRPDIRLPSLIELAKVTAQLGDVEETKAIFRRVVASGQRDYVVQAQACLAQMHTEAGDAAEALAALRAVLEAGESEWASVCVTLLGMLLEQRPDASAEILALAEYAAGHADADAAFKAGLLLEHAARQQPLADPVEEQALQDTDDGLARLKAGDLDEARRLLRRAADSGAPTQSLRAMVTLAELEMGEGDREQADELLAYVAESDDLLQGFNAAFLLHLLRESGDEPHPVLGAMLDHQRLGREEGLLRYRAAMDHADPAVSAIGTAVFAQVLASIGYDLSDAAEMFAAAADSGDPLALSYTALICKDILAEEHEAVALLRRAWADGHPALAAWVAHGLGALIAERDPAGARAAYAVAAQSGNRGLRAEATGSLLVVLERQGDLLAVCRVHERRLGEDLPAADIARSAWLLGFYRARLGDLSGARAAFGLAEGEPEDMGRFARCLLDLDFAGAAAAFEAMEEEGDLFLSSKLATECAHVWQRAGEPAAADRALSLVVEAGDPRLRQEAGCYLGALRNDAGDKLGALRAWERAAEGGNERLAVMTQRDIGWARQELGLYAEAAVAYRLALGQEGLDERRAAGLTMRLAEVLVADGSAEEGGELLREAFGAADGRLRLARLLRDHGDLTAALATLRTPGAQDGTGTQDADEARLLGELLARTGDVAGARAAFERAVLAAPESASAVLVAAARLLGDAGDAEYARSACERIVALDDDEWCVAVARVRLGTASAKERGWVLADDGDRAGAVAALTEFAGSELMAELLLALNDDDAPAVRRLLAGADPEARREPLAETLDRARSLDDGEVAAALHQVVIDLGEPEIAAEAAVALGAILAEAGHHSRAELSFLPATEHAHTARMAWRNIAIVRHRRGDLDGAIEAARAAMPFTAVYLAELLAERGDTAGVRESLSAGAAAGDLDSLRHLLAHLLMEQDHDAVATEAERAVGTGDPETVSMGYWAWGDARKAAGDLENAALMYGKGVDTGFPGTSAGIRVDLARTMRDLGDAAGAAREVRLAMESGARDGARDAVERGGLLLGVWLHEDGDQLGAAEAFAAALVAARGSGSDLARTAMDNLTAVAYQAADRGEHAQAVQVLRLAGESTGAEGAGAEGPRVEGSGVASSGAEEIAAEIAGVARELAGECDDPAAVRAYFELAGRLTGEGPFTELNIADRLAALGEQAAARAIFERLSEHDDAEVRFVAGGRLLELLGDEGDDDAFFDVAQRRAADADSPIKGVFGSLLGMLQESRGDTEASLETLREAAAGGEPIALSTLAQTLVGVGQVEEGRQAYLRVLDAGDDDLAARAMVALGQICQDEDERQAREWYLKAVDAAEGHIGALAAMYLGALAKRDRDFPEALTWYQRVIDAGDSESGLAAAHLGELCYWLGDRDGALRYYELTLGLTEQAELVAEAACRLGEIRYERGDLDLARLLLVRAVETGDPGFGSEAEALLGKLARR</sequence>
<dbReference type="Gene3D" id="1.25.40.10">
    <property type="entry name" value="Tetratricopeptide repeat domain"/>
    <property type="match status" value="6"/>
</dbReference>
<evidence type="ECO:0000313" key="3">
    <source>
        <dbReference type="EMBL" id="TMR35363.1"/>
    </source>
</evidence>
<dbReference type="PANTHER" id="PTHR45586">
    <property type="entry name" value="TPR REPEAT-CONTAINING PROTEIN PA4667"/>
    <property type="match status" value="1"/>
</dbReference>
<accession>A0A5S4GR28</accession>
<dbReference type="Pfam" id="PF13432">
    <property type="entry name" value="TPR_16"/>
    <property type="match status" value="4"/>
</dbReference>
<dbReference type="OrthoDB" id="3488895at2"/>
<dbReference type="PANTHER" id="PTHR45586:SF1">
    <property type="entry name" value="LIPOPOLYSACCHARIDE ASSEMBLY PROTEIN B"/>
    <property type="match status" value="1"/>
</dbReference>
<dbReference type="SUPFAM" id="SSF81901">
    <property type="entry name" value="HCP-like"/>
    <property type="match status" value="2"/>
</dbReference>
<dbReference type="InterPro" id="IPR051012">
    <property type="entry name" value="CellSynth/LPSAsmb/PSIAsmb"/>
</dbReference>
<evidence type="ECO:0000256" key="2">
    <source>
        <dbReference type="ARBA" id="ARBA00022803"/>
    </source>
</evidence>